<evidence type="ECO:0000313" key="3">
    <source>
        <dbReference type="EMBL" id="GAA2485103.1"/>
    </source>
</evidence>
<gene>
    <name evidence="3" type="ORF">GCM10010406_21700</name>
</gene>
<evidence type="ECO:0000256" key="2">
    <source>
        <dbReference type="SAM" id="MobiDB-lite"/>
    </source>
</evidence>
<accession>A0ABN3LLL6</accession>
<evidence type="ECO:0000313" key="4">
    <source>
        <dbReference type="Proteomes" id="UP001501358"/>
    </source>
</evidence>
<sequence length="200" mass="21871">MSDRNTEAERLDQTRARAEAATPGPWGTYRDLNGAYTIQARVRTTAHGMVTDGAVAEILADSDDQGYSDAQFIAEAREDVPFLLAEVERLRAERDALQTSFDTAIRGFNASAIQIAELRDRVAELTAERDRARAAAVALEQELASTERETRDRIVADLEAAIDGTRQHAADLGEPAMEARILGYRAAQRIVQGDAEAVAR</sequence>
<organism evidence="3 4">
    <name type="scientific">Streptomyces thermolineatus</name>
    <dbReference type="NCBI Taxonomy" id="44033"/>
    <lineage>
        <taxon>Bacteria</taxon>
        <taxon>Bacillati</taxon>
        <taxon>Actinomycetota</taxon>
        <taxon>Actinomycetes</taxon>
        <taxon>Kitasatosporales</taxon>
        <taxon>Streptomycetaceae</taxon>
        <taxon>Streptomyces</taxon>
    </lineage>
</organism>
<comment type="caution">
    <text evidence="3">The sequence shown here is derived from an EMBL/GenBank/DDBJ whole genome shotgun (WGS) entry which is preliminary data.</text>
</comment>
<reference evidence="3 4" key="1">
    <citation type="journal article" date="2019" name="Int. J. Syst. Evol. Microbiol.">
        <title>The Global Catalogue of Microorganisms (GCM) 10K type strain sequencing project: providing services to taxonomists for standard genome sequencing and annotation.</title>
        <authorList>
            <consortium name="The Broad Institute Genomics Platform"/>
            <consortium name="The Broad Institute Genome Sequencing Center for Infectious Disease"/>
            <person name="Wu L."/>
            <person name="Ma J."/>
        </authorList>
    </citation>
    <scope>NUCLEOTIDE SEQUENCE [LARGE SCALE GENOMIC DNA]</scope>
    <source>
        <strain evidence="3 4">JCM 6307</strain>
    </source>
</reference>
<feature type="compositionally biased region" description="Basic and acidic residues" evidence="2">
    <location>
        <begin position="1"/>
        <end position="18"/>
    </location>
</feature>
<dbReference type="RefSeq" id="WP_344382996.1">
    <property type="nucleotide sequence ID" value="NZ_BAAATA010000009.1"/>
</dbReference>
<evidence type="ECO:0008006" key="5">
    <source>
        <dbReference type="Google" id="ProtNLM"/>
    </source>
</evidence>
<keyword evidence="1" id="KW-0175">Coiled coil</keyword>
<feature type="coiled-coil region" evidence="1">
    <location>
        <begin position="73"/>
        <end position="149"/>
    </location>
</feature>
<protein>
    <recommendedName>
        <fullName evidence="5">Cellulose-binding protein</fullName>
    </recommendedName>
</protein>
<dbReference type="Proteomes" id="UP001501358">
    <property type="component" value="Unassembled WGS sequence"/>
</dbReference>
<evidence type="ECO:0000256" key="1">
    <source>
        <dbReference type="SAM" id="Coils"/>
    </source>
</evidence>
<feature type="region of interest" description="Disordered" evidence="2">
    <location>
        <begin position="1"/>
        <end position="24"/>
    </location>
</feature>
<dbReference type="EMBL" id="BAAATA010000009">
    <property type="protein sequence ID" value="GAA2485103.1"/>
    <property type="molecule type" value="Genomic_DNA"/>
</dbReference>
<name>A0ABN3LLL6_9ACTN</name>
<keyword evidence="4" id="KW-1185">Reference proteome</keyword>
<proteinExistence type="predicted"/>